<feature type="compositionally biased region" description="Low complexity" evidence="1">
    <location>
        <begin position="372"/>
        <end position="385"/>
    </location>
</feature>
<evidence type="ECO:0000313" key="2">
    <source>
        <dbReference type="EMBL" id="KFH03203.1"/>
    </source>
</evidence>
<feature type="region of interest" description="Disordered" evidence="1">
    <location>
        <begin position="367"/>
        <end position="499"/>
    </location>
</feature>
<accession>A0A086PS71</accession>
<feature type="compositionally biased region" description="Low complexity" evidence="1">
    <location>
        <begin position="439"/>
        <end position="448"/>
    </location>
</feature>
<organism evidence="2 3">
    <name type="scientific">Toxoplasma gondii VAND</name>
    <dbReference type="NCBI Taxonomy" id="933077"/>
    <lineage>
        <taxon>Eukaryota</taxon>
        <taxon>Sar</taxon>
        <taxon>Alveolata</taxon>
        <taxon>Apicomplexa</taxon>
        <taxon>Conoidasida</taxon>
        <taxon>Coccidia</taxon>
        <taxon>Eucoccidiorida</taxon>
        <taxon>Eimeriorina</taxon>
        <taxon>Sarcocystidae</taxon>
        <taxon>Toxoplasma</taxon>
    </lineage>
</organism>
<dbReference type="VEuPathDB" id="ToxoDB:TGVAND_293258"/>
<protein>
    <submittedName>
        <fullName evidence="2">Uncharacterized protein</fullName>
    </submittedName>
</protein>
<dbReference type="Proteomes" id="UP000028840">
    <property type="component" value="Unassembled WGS sequence"/>
</dbReference>
<evidence type="ECO:0000313" key="3">
    <source>
        <dbReference type="Proteomes" id="UP000028840"/>
    </source>
</evidence>
<gene>
    <name evidence="2" type="ORF">TGVAND_293258</name>
</gene>
<sequence length="1572" mass="169114">MPSRLSFRALSQRWKEFGAGPLAHLLGSAVHGAREFDADKRFVASGTCQVSPGEKEPQDASPCHCGRCFAFLSRQSQSVAPEGGDIRGNKGKQLLRKGQDRQKNKKTEWILRRLSDIKRLNKGRKESPTLLSLTATRPTSTDITQCPSSEADLGRNVRLLSPACSESVCSPHSLEAASRRRVSFHPHFYEDPGICEEGANYFHVENPGSPLQFSSPRHRQKKNKTQEHFSPAATVPRLASFRTEENEPRRYPAHLKESKEDSETIERDFQRTSSRELEECVTTVQTSRQSSGATRVTWLRRHETSRYSHPKSTEAMSKSDEMSRQPSLISDHDAQKQLFSAVSSEDSDGGDASPCSFAVSQHSVGGVSCEDSLSSVTPKSCSSSSGLIFASPDEHQAGSVECEDTSETNSTENGQEARERTTRVNGDAGPVSRSSPHLPGSSPDSVSSDGRRLARASGGSASEASVGARNDSGIDAKCANKNEPTPRSTGDQDDAISGCTGAANLRKRSEGEEIAGNPHNGEYVGHLPFTDMGTAQAVSVSRQAANTGKQSTCAVYSNHHDTPQSSQSPSAFPRVVADCGDSLSKQGNGWSPRAVPPLSPRAPVSPVCPPNTDGGEAEAATQCCRPTASVSSGDRSFVPLSEKVPGSSRSLPPSGQTEWSSPGSPSRSQPSPGLSSRHRCGESTAEESGDSHTALSSPNFSVDSPSEKLPPVRANNVCVSPASGRGAPEDLPGLDRPSLTSSPCRNESEGCAGRLGQPGNLEGRKVDESTSNSHDPQRAGVSPVPTQEKQRPFSDEGKAPKVTETASEVQAEKLPIKLSEPETSSVEVISNRQRRLLSEAGRKNTTRSVDMSRGSTELTSTERVLASVGEGVTFVLERGAASLVDFLTETLPKLVVEPNRLQNPGRTRPSSLTPTKRHSSHATSALSGRPHTAGGSEQWRPRSCSPARSERCRSFTSLSDWGFRHSERRSEASKDDCDQGFQRRMQDILQEPVDRVFDPHGRKGKGQDKAHPAASVATRLPPLPPRRASADISRGLVDRRLSFSPGPLQSSRCRPKSTTSVRAQKVPLPSHPRTRSASCRRPEDEERDVGCRHALTPRPVYQAAASRQSLVPSGFSNGQGGALLPADLHLRPRCMSPAQVYIRALSPVPTVPENHNCVRVPAVHPFSLQPSACRPVPSVARESAVAFVRPSPASANNVSSAEVLGSGSSQIHSASPRRADTYSSGVHSFSTSVPVFLAPAKPNGVPSRAQSPGPRLAPVHPHFAHGKHSFGVTPHFLHPCLTGSQFSVNTHSATPSVVHPGQTRRCAFPLRAPLNSPLGHTTGAASLEVPRGCGLADTDSVTEVGTCVKKQRGVAPGLRPCRLLAQANKPAHGWERGETGNWTHSAMANGKLSPTERKTSREGETQMLTKTHSTDGGAGASRIVERTDSFVPSPPASFRGDGSDYRKPPSQLRAKWLREELCRQKAAGELTKENFPMDEFQDLVEPFEILDVGGVKVYKLAADWNSPESVPPSNEWIDQNHMEGLEFTAHLEDITDVANELFLPATSATEISSDDNFRFISASTRFLETNGW</sequence>
<feature type="compositionally biased region" description="Polar residues" evidence="1">
    <location>
        <begin position="282"/>
        <end position="294"/>
    </location>
</feature>
<dbReference type="EMBL" id="AEYJ02001310">
    <property type="protein sequence ID" value="KFH03203.1"/>
    <property type="molecule type" value="Genomic_DNA"/>
</dbReference>
<feature type="compositionally biased region" description="Polar residues" evidence="1">
    <location>
        <begin position="1047"/>
        <end position="1062"/>
    </location>
</feature>
<feature type="region of interest" description="Disordered" evidence="1">
    <location>
        <begin position="207"/>
        <end position="328"/>
    </location>
</feature>
<feature type="compositionally biased region" description="Polar residues" evidence="1">
    <location>
        <begin position="900"/>
        <end position="914"/>
    </location>
</feature>
<feature type="compositionally biased region" description="Polar residues" evidence="1">
    <location>
        <begin position="647"/>
        <end position="659"/>
    </location>
</feature>
<feature type="region of interest" description="Disordered" evidence="1">
    <location>
        <begin position="1428"/>
        <end position="1447"/>
    </location>
</feature>
<dbReference type="OrthoDB" id="10319386at2759"/>
<feature type="compositionally biased region" description="Basic and acidic residues" evidence="1">
    <location>
        <begin position="788"/>
        <end position="801"/>
    </location>
</feature>
<feature type="region of interest" description="Disordered" evidence="1">
    <location>
        <begin position="897"/>
        <end position="947"/>
    </location>
</feature>
<feature type="region of interest" description="Disordered" evidence="1">
    <location>
        <begin position="1372"/>
        <end position="1402"/>
    </location>
</feature>
<feature type="compositionally biased region" description="Polar residues" evidence="1">
    <location>
        <begin position="691"/>
        <end position="704"/>
    </location>
</feature>
<proteinExistence type="predicted"/>
<reference evidence="2 3" key="1">
    <citation type="submission" date="2014-08" db="EMBL/GenBank/DDBJ databases">
        <authorList>
            <person name="Sibley D."/>
            <person name="Venepally P."/>
            <person name="Karamycheva S."/>
            <person name="Hadjithomas M."/>
            <person name="Khan A."/>
            <person name="Brunk B."/>
            <person name="Roos D."/>
            <person name="Caler E."/>
            <person name="Lorenzi H."/>
        </authorList>
    </citation>
    <scope>NUCLEOTIDE SEQUENCE [LARGE SCALE GENOMIC DNA]</scope>
    <source>
        <strain evidence="2 3">VAND</strain>
    </source>
</reference>
<feature type="compositionally biased region" description="Basic and acidic residues" evidence="1">
    <location>
        <begin position="996"/>
        <end position="1011"/>
    </location>
</feature>
<evidence type="ECO:0000256" key="1">
    <source>
        <dbReference type="SAM" id="MobiDB-lite"/>
    </source>
</evidence>
<feature type="compositionally biased region" description="Low complexity" evidence="1">
    <location>
        <begin position="455"/>
        <end position="469"/>
    </location>
</feature>
<reference evidence="2 3" key="2">
    <citation type="journal article" date="2015" name="Eukaryot. Cell">
        <title>Genetic mapping reveals that sinefungin resistance in Toxoplasma gondii is controlled by a putative amino acid transporter locus that can be used as a negative selectable marker.</title>
        <authorList>
            <person name="Behnke M.S."/>
            <person name="Khan A."/>
            <person name="Sibley L.D."/>
        </authorList>
    </citation>
    <scope>NUCLEOTIDE SEQUENCE [LARGE SCALE GENOMIC DNA]</scope>
    <source>
        <strain evidence="2 3">VAND</strain>
    </source>
</reference>
<feature type="compositionally biased region" description="Low complexity" evidence="1">
    <location>
        <begin position="660"/>
        <end position="675"/>
    </location>
</feature>
<feature type="region of interest" description="Disordered" evidence="1">
    <location>
        <begin position="555"/>
        <end position="822"/>
    </location>
</feature>
<feature type="compositionally biased region" description="Basic and acidic residues" evidence="1">
    <location>
        <begin position="242"/>
        <end position="278"/>
    </location>
</feature>
<feature type="region of interest" description="Disordered" evidence="1">
    <location>
        <begin position="79"/>
        <end position="102"/>
    </location>
</feature>
<name>A0A086PS71_TOXGO</name>
<feature type="region of interest" description="Disordered" evidence="1">
    <location>
        <begin position="996"/>
        <end position="1085"/>
    </location>
</feature>
<comment type="caution">
    <text evidence="2">The sequence shown here is derived from an EMBL/GenBank/DDBJ whole genome shotgun (WGS) entry which is preliminary data.</text>
</comment>